<sequence length="191" mass="20811">LSDSINSVHTVSGSQSASIALCQAHYHIDHLQFVQHLASGLHLSPKMKTRDPPAFLDPRETFEHYENRSRPTSSQSLQPCGSHGVLACEYRAAPPTGQHGVLACEYRASPAGPREVLGCEYRADPMYGRNHVTGDGRYLPSQGDTKITTYLPETNKRRIPLGVILAVAIGVPVVLVVCLFGAVWLQELGIL</sequence>
<keyword evidence="3" id="KW-1185">Reference proteome</keyword>
<proteinExistence type="predicted"/>
<dbReference type="Proteomes" id="UP000252519">
    <property type="component" value="Unassembled WGS sequence"/>
</dbReference>
<dbReference type="EMBL" id="JOJR01001643">
    <property type="protein sequence ID" value="RCN30152.1"/>
    <property type="molecule type" value="Genomic_DNA"/>
</dbReference>
<feature type="non-terminal residue" evidence="2">
    <location>
        <position position="1"/>
    </location>
</feature>
<evidence type="ECO:0000313" key="3">
    <source>
        <dbReference type="Proteomes" id="UP000252519"/>
    </source>
</evidence>
<dbReference type="OrthoDB" id="5788260at2759"/>
<comment type="caution">
    <text evidence="2">The sequence shown here is derived from an EMBL/GenBank/DDBJ whole genome shotgun (WGS) entry which is preliminary data.</text>
</comment>
<dbReference type="STRING" id="29170.A0A368FDK2"/>
<evidence type="ECO:0000256" key="1">
    <source>
        <dbReference type="SAM" id="Phobius"/>
    </source>
</evidence>
<feature type="transmembrane region" description="Helical" evidence="1">
    <location>
        <begin position="161"/>
        <end position="185"/>
    </location>
</feature>
<reference evidence="2 3" key="1">
    <citation type="submission" date="2014-10" db="EMBL/GenBank/DDBJ databases">
        <title>Draft genome of the hookworm Ancylostoma caninum.</title>
        <authorList>
            <person name="Mitreva M."/>
        </authorList>
    </citation>
    <scope>NUCLEOTIDE SEQUENCE [LARGE SCALE GENOMIC DNA]</scope>
    <source>
        <strain evidence="2 3">Baltimore</strain>
    </source>
</reference>
<accession>A0A368FDK2</accession>
<dbReference type="AlphaFoldDB" id="A0A368FDK2"/>
<protein>
    <submittedName>
        <fullName evidence="2">Uncharacterized protein</fullName>
    </submittedName>
</protein>
<name>A0A368FDK2_ANCCA</name>
<keyword evidence="1" id="KW-1133">Transmembrane helix</keyword>
<gene>
    <name evidence="2" type="ORF">ANCCAN_24081</name>
</gene>
<keyword evidence="1" id="KW-0472">Membrane</keyword>
<keyword evidence="1" id="KW-0812">Transmembrane</keyword>
<organism evidence="2 3">
    <name type="scientific">Ancylostoma caninum</name>
    <name type="common">Dog hookworm</name>
    <dbReference type="NCBI Taxonomy" id="29170"/>
    <lineage>
        <taxon>Eukaryota</taxon>
        <taxon>Metazoa</taxon>
        <taxon>Ecdysozoa</taxon>
        <taxon>Nematoda</taxon>
        <taxon>Chromadorea</taxon>
        <taxon>Rhabditida</taxon>
        <taxon>Rhabditina</taxon>
        <taxon>Rhabditomorpha</taxon>
        <taxon>Strongyloidea</taxon>
        <taxon>Ancylostomatidae</taxon>
        <taxon>Ancylostomatinae</taxon>
        <taxon>Ancylostoma</taxon>
    </lineage>
</organism>
<evidence type="ECO:0000313" key="2">
    <source>
        <dbReference type="EMBL" id="RCN30152.1"/>
    </source>
</evidence>